<evidence type="ECO:0000313" key="2">
    <source>
        <dbReference type="Proteomes" id="UP001165489"/>
    </source>
</evidence>
<proteinExistence type="predicted"/>
<accession>A0ABS9V4P0</accession>
<dbReference type="Proteomes" id="UP001165489">
    <property type="component" value="Unassembled WGS sequence"/>
</dbReference>
<evidence type="ECO:0000313" key="1">
    <source>
        <dbReference type="EMBL" id="MCH7410948.1"/>
    </source>
</evidence>
<comment type="caution">
    <text evidence="1">The sequence shown here is derived from an EMBL/GenBank/DDBJ whole genome shotgun (WGS) entry which is preliminary data.</text>
</comment>
<keyword evidence="2" id="KW-1185">Reference proteome</keyword>
<dbReference type="SUPFAM" id="SSF63825">
    <property type="entry name" value="YWTD domain"/>
    <property type="match status" value="1"/>
</dbReference>
<gene>
    <name evidence="1" type="ORF">MM239_16180</name>
</gene>
<protein>
    <submittedName>
        <fullName evidence="1">DUF4221 domain-containing protein</fullName>
    </submittedName>
</protein>
<reference evidence="1" key="1">
    <citation type="submission" date="2022-03" db="EMBL/GenBank/DDBJ databases">
        <title>De novo assembled genomes of Belliella spp. (Cyclobacteriaceae) strains.</title>
        <authorList>
            <person name="Szabo A."/>
            <person name="Korponai K."/>
            <person name="Felfoldi T."/>
        </authorList>
    </citation>
    <scope>NUCLEOTIDE SEQUENCE</scope>
    <source>
        <strain evidence="1">DSM 111904</strain>
    </source>
</reference>
<sequence>MKNSFFFLCIILLYSCGKKEGTKDYSQIEISMDTVMVDAKDKIIMAASNMFLSGFSNDNSKIHHYDAKNGVLEIIDLDRLILDRKIKVEKEGPNGVGSVWWFDFWNDSLYAFYNFNNIELLDKKMKKVSSINLQTSTIGKTGLGEGFMYQNNFTLLNDSRKLLAQVQSSNSDFLHLTYLDFKTNEVKIIKNPDFEVMNDHNITLIQNGSKRSLIQPVGTLFVGNKAYVFNKANNKIFEYDYSENSIQEIQIRQMTIPTAKSKSYKLQTESLEEFKAQAIALNEEIAFENLVVDPNSGDFYRLAVKKNQIAQEDRPEKWDVFLIKYNPNFKTLVEKKIFDNINLTEQLTEYFVKDNMLWIKININDDLAFLRIKIN</sequence>
<dbReference type="PROSITE" id="PS51257">
    <property type="entry name" value="PROKAR_LIPOPROTEIN"/>
    <property type="match status" value="1"/>
</dbReference>
<dbReference type="Pfam" id="PF13970">
    <property type="entry name" value="DUF4221"/>
    <property type="match status" value="1"/>
</dbReference>
<dbReference type="InterPro" id="IPR025316">
    <property type="entry name" value="DUF4221"/>
</dbReference>
<dbReference type="EMBL" id="JAKZGP010000052">
    <property type="protein sequence ID" value="MCH7410948.1"/>
    <property type="molecule type" value="Genomic_DNA"/>
</dbReference>
<organism evidence="1 2">
    <name type="scientific">Belliella filtrata</name>
    <dbReference type="NCBI Taxonomy" id="2923435"/>
    <lineage>
        <taxon>Bacteria</taxon>
        <taxon>Pseudomonadati</taxon>
        <taxon>Bacteroidota</taxon>
        <taxon>Cytophagia</taxon>
        <taxon>Cytophagales</taxon>
        <taxon>Cyclobacteriaceae</taxon>
        <taxon>Belliella</taxon>
    </lineage>
</organism>
<name>A0ABS9V4P0_9BACT</name>
<dbReference type="RefSeq" id="WP_241349304.1">
    <property type="nucleotide sequence ID" value="NZ_JAKZGP010000052.1"/>
</dbReference>